<reference evidence="2 3" key="1">
    <citation type="submission" date="2018-11" db="EMBL/GenBank/DDBJ databases">
        <authorList>
            <consortium name="Pathogen Informatics"/>
        </authorList>
    </citation>
    <scope>NUCLEOTIDE SEQUENCE [LARGE SCALE GENOMIC DNA]</scope>
</reference>
<feature type="signal peptide" evidence="1">
    <location>
        <begin position="1"/>
        <end position="19"/>
    </location>
</feature>
<name>A0A3P6RNZ2_CYLGO</name>
<organism evidence="2 3">
    <name type="scientific">Cylicostephanus goldi</name>
    <name type="common">Nematode worm</name>
    <dbReference type="NCBI Taxonomy" id="71465"/>
    <lineage>
        <taxon>Eukaryota</taxon>
        <taxon>Metazoa</taxon>
        <taxon>Ecdysozoa</taxon>
        <taxon>Nematoda</taxon>
        <taxon>Chromadorea</taxon>
        <taxon>Rhabditida</taxon>
        <taxon>Rhabditina</taxon>
        <taxon>Rhabditomorpha</taxon>
        <taxon>Strongyloidea</taxon>
        <taxon>Strongylidae</taxon>
        <taxon>Cylicostephanus</taxon>
    </lineage>
</organism>
<feature type="chain" id="PRO_5017929583" evidence="1">
    <location>
        <begin position="20"/>
        <end position="104"/>
    </location>
</feature>
<protein>
    <submittedName>
        <fullName evidence="2">Uncharacterized protein</fullName>
    </submittedName>
</protein>
<dbReference type="EMBL" id="UYRV01009376">
    <property type="protein sequence ID" value="VDK56470.1"/>
    <property type="molecule type" value="Genomic_DNA"/>
</dbReference>
<evidence type="ECO:0000256" key="1">
    <source>
        <dbReference type="SAM" id="SignalP"/>
    </source>
</evidence>
<dbReference type="Proteomes" id="UP000271889">
    <property type="component" value="Unassembled WGS sequence"/>
</dbReference>
<keyword evidence="3" id="KW-1185">Reference proteome</keyword>
<accession>A0A3P6RNZ2</accession>
<proteinExistence type="predicted"/>
<evidence type="ECO:0000313" key="2">
    <source>
        <dbReference type="EMBL" id="VDK56470.1"/>
    </source>
</evidence>
<dbReference type="AlphaFoldDB" id="A0A3P6RNZ2"/>
<evidence type="ECO:0000313" key="3">
    <source>
        <dbReference type="Proteomes" id="UP000271889"/>
    </source>
</evidence>
<keyword evidence="1" id="KW-0732">Signal</keyword>
<dbReference type="OrthoDB" id="10509834at2759"/>
<gene>
    <name evidence="2" type="ORF">CGOC_LOCUS3665</name>
</gene>
<sequence length="104" mass="11570">MCGEIKIALMLICLIGVEACIGPHCPMPWLAPGPAMTFTFVQPPINVQTSAWATVYKQQPHVWLKPVRQPTWVWGPKLVPVFTGPRAPVCEFSIIMHQSSPTVY</sequence>